<comment type="caution">
    <text evidence="2">The sequence shown here is derived from an EMBL/GenBank/DDBJ whole genome shotgun (WGS) entry which is preliminary data.</text>
</comment>
<evidence type="ECO:0000313" key="2">
    <source>
        <dbReference type="EMBL" id="MFD1677503.1"/>
    </source>
</evidence>
<dbReference type="EC" id="2.3.-.-" evidence="2"/>
<dbReference type="GO" id="GO:0016746">
    <property type="term" value="F:acyltransferase activity"/>
    <property type="evidence" value="ECO:0007669"/>
    <property type="project" value="UniProtKB-KW"/>
</dbReference>
<dbReference type="EMBL" id="JBHUCX010000092">
    <property type="protein sequence ID" value="MFD1677503.1"/>
    <property type="molecule type" value="Genomic_DNA"/>
</dbReference>
<dbReference type="PROSITE" id="PS51186">
    <property type="entry name" value="GNAT"/>
    <property type="match status" value="1"/>
</dbReference>
<dbReference type="RefSeq" id="WP_377945393.1">
    <property type="nucleotide sequence ID" value="NZ_JBHUCX010000092.1"/>
</dbReference>
<keyword evidence="2" id="KW-0012">Acyltransferase</keyword>
<dbReference type="Proteomes" id="UP001597079">
    <property type="component" value="Unassembled WGS sequence"/>
</dbReference>
<dbReference type="Gene3D" id="3.40.630.30">
    <property type="match status" value="1"/>
</dbReference>
<organism evidence="2 3">
    <name type="scientific">Alicyclobacillus fodiniaquatilis</name>
    <dbReference type="NCBI Taxonomy" id="1661150"/>
    <lineage>
        <taxon>Bacteria</taxon>
        <taxon>Bacillati</taxon>
        <taxon>Bacillota</taxon>
        <taxon>Bacilli</taxon>
        <taxon>Bacillales</taxon>
        <taxon>Alicyclobacillaceae</taxon>
        <taxon>Alicyclobacillus</taxon>
    </lineage>
</organism>
<dbReference type="PANTHER" id="PTHR43441">
    <property type="entry name" value="RIBOSOMAL-PROTEIN-SERINE ACETYLTRANSFERASE"/>
    <property type="match status" value="1"/>
</dbReference>
<dbReference type="InterPro" id="IPR000182">
    <property type="entry name" value="GNAT_dom"/>
</dbReference>
<sequence length="200" mass="23179">MKPVLFDVPERVETERLILRAPQSGDGVHLHTAIKHSFASLSEWIFDHIPEMDEAEEIVRKSYARFLLRERLEFYMFEKASGLFVGSCQLLGIQWRVKRFEIGYWITDSASKKGYMTEAVHQLTDLAFRHFGANRVELRCDSKNGASRKVAERCGYHLEAILINDYMKPFAEIEEIVDTCLYAQVRLNDGSYGYPTHRPV</sequence>
<keyword evidence="2" id="KW-0808">Transferase</keyword>
<dbReference type="SUPFAM" id="SSF55729">
    <property type="entry name" value="Acyl-CoA N-acyltransferases (Nat)"/>
    <property type="match status" value="1"/>
</dbReference>
<proteinExistence type="predicted"/>
<gene>
    <name evidence="2" type="ORF">ACFSB2_22845</name>
</gene>
<dbReference type="Pfam" id="PF13302">
    <property type="entry name" value="Acetyltransf_3"/>
    <property type="match status" value="1"/>
</dbReference>
<reference evidence="3" key="1">
    <citation type="journal article" date="2019" name="Int. J. Syst. Evol. Microbiol.">
        <title>The Global Catalogue of Microorganisms (GCM) 10K type strain sequencing project: providing services to taxonomists for standard genome sequencing and annotation.</title>
        <authorList>
            <consortium name="The Broad Institute Genomics Platform"/>
            <consortium name="The Broad Institute Genome Sequencing Center for Infectious Disease"/>
            <person name="Wu L."/>
            <person name="Ma J."/>
        </authorList>
    </citation>
    <scope>NUCLEOTIDE SEQUENCE [LARGE SCALE GENOMIC DNA]</scope>
    <source>
        <strain evidence="3">CGMCC 1.12286</strain>
    </source>
</reference>
<accession>A0ABW4JNB5</accession>
<feature type="domain" description="N-acetyltransferase" evidence="1">
    <location>
        <begin position="28"/>
        <end position="180"/>
    </location>
</feature>
<evidence type="ECO:0000313" key="3">
    <source>
        <dbReference type="Proteomes" id="UP001597079"/>
    </source>
</evidence>
<dbReference type="InterPro" id="IPR016181">
    <property type="entry name" value="Acyl_CoA_acyltransferase"/>
</dbReference>
<protein>
    <submittedName>
        <fullName evidence="2">GNAT family N-acetyltransferase</fullName>
        <ecNumber evidence="2">2.3.-.-</ecNumber>
    </submittedName>
</protein>
<keyword evidence="3" id="KW-1185">Reference proteome</keyword>
<name>A0ABW4JNB5_9BACL</name>
<evidence type="ECO:0000259" key="1">
    <source>
        <dbReference type="PROSITE" id="PS51186"/>
    </source>
</evidence>
<dbReference type="InterPro" id="IPR051908">
    <property type="entry name" value="Ribosomal_N-acetyltransferase"/>
</dbReference>
<dbReference type="PANTHER" id="PTHR43441:SF3">
    <property type="entry name" value="ACETYLTRANSFERASE"/>
    <property type="match status" value="1"/>
</dbReference>